<organism evidence="1 2">
    <name type="scientific">Camelina sativa</name>
    <name type="common">False flax</name>
    <name type="synonym">Myagrum sativum</name>
    <dbReference type="NCBI Taxonomy" id="90675"/>
    <lineage>
        <taxon>Eukaryota</taxon>
        <taxon>Viridiplantae</taxon>
        <taxon>Streptophyta</taxon>
        <taxon>Embryophyta</taxon>
        <taxon>Tracheophyta</taxon>
        <taxon>Spermatophyta</taxon>
        <taxon>Magnoliopsida</taxon>
        <taxon>eudicotyledons</taxon>
        <taxon>Gunneridae</taxon>
        <taxon>Pentapetalae</taxon>
        <taxon>rosids</taxon>
        <taxon>malvids</taxon>
        <taxon>Brassicales</taxon>
        <taxon>Brassicaceae</taxon>
        <taxon>Camelineae</taxon>
        <taxon>Camelina</taxon>
    </lineage>
</organism>
<reference evidence="2" key="2">
    <citation type="submission" date="2025-08" db="UniProtKB">
        <authorList>
            <consortium name="RefSeq"/>
        </authorList>
    </citation>
    <scope>IDENTIFICATION</scope>
    <source>
        <tissue evidence="2">Leaf</tissue>
    </source>
</reference>
<name>A0ABM0T8Y7_CAMSA</name>
<protein>
    <submittedName>
        <fullName evidence="2">Uncharacterized protein LOC104707917</fullName>
    </submittedName>
</protein>
<dbReference type="PANTHER" id="PTHR34129:SF1">
    <property type="entry name" value="DUF952 DOMAIN-CONTAINING PROTEIN"/>
    <property type="match status" value="1"/>
</dbReference>
<dbReference type="RefSeq" id="XP_010422676.1">
    <property type="nucleotide sequence ID" value="XM_010424374.2"/>
</dbReference>
<keyword evidence="1" id="KW-1185">Reference proteome</keyword>
<dbReference type="Gene3D" id="3.20.170.20">
    <property type="entry name" value="Protein of unknown function DUF952"/>
    <property type="match status" value="1"/>
</dbReference>
<dbReference type="SUPFAM" id="SSF56399">
    <property type="entry name" value="ADP-ribosylation"/>
    <property type="match status" value="1"/>
</dbReference>
<dbReference type="InterPro" id="IPR009297">
    <property type="entry name" value="DUF952"/>
</dbReference>
<accession>A0ABM0T8Y7</accession>
<dbReference type="PANTHER" id="PTHR34129">
    <property type="entry name" value="BLR1139 PROTEIN"/>
    <property type="match status" value="1"/>
</dbReference>
<dbReference type="Pfam" id="PF06108">
    <property type="entry name" value="DUF952"/>
    <property type="match status" value="1"/>
</dbReference>
<evidence type="ECO:0000313" key="1">
    <source>
        <dbReference type="Proteomes" id="UP000694864"/>
    </source>
</evidence>
<dbReference type="GeneID" id="104707917"/>
<gene>
    <name evidence="2" type="primary">LOC104707917</name>
</gene>
<sequence>MAEEDYIYRISTDQEWEEFKKNGSSLGGELDKSTGCFHLSKLDQVQSTLKNFFLNVKEDLYLLQVDPKKLGDGLIYESVDEVNSFPHFYGPDKTFVPLPLDSVVKAEKLTFSNGNFTCSFLTC</sequence>
<proteinExistence type="predicted"/>
<evidence type="ECO:0000313" key="2">
    <source>
        <dbReference type="RefSeq" id="XP_010422676.1"/>
    </source>
</evidence>
<dbReference type="Proteomes" id="UP000694864">
    <property type="component" value="Chromosome 8"/>
</dbReference>
<reference evidence="1" key="1">
    <citation type="journal article" date="2014" name="Nat. Commun.">
        <title>The emerging biofuel crop Camelina sativa retains a highly undifferentiated hexaploid genome structure.</title>
        <authorList>
            <person name="Kagale S."/>
            <person name="Koh C."/>
            <person name="Nixon J."/>
            <person name="Bollina V."/>
            <person name="Clarke W.E."/>
            <person name="Tuteja R."/>
            <person name="Spillane C."/>
            <person name="Robinson S.J."/>
            <person name="Links M.G."/>
            <person name="Clarke C."/>
            <person name="Higgins E.E."/>
            <person name="Huebert T."/>
            <person name="Sharpe A.G."/>
            <person name="Parkin I.A."/>
        </authorList>
    </citation>
    <scope>NUCLEOTIDE SEQUENCE [LARGE SCALE GENOMIC DNA]</scope>
    <source>
        <strain evidence="1">cv. DH55</strain>
    </source>
</reference>